<dbReference type="PANTHER" id="PTHR46586:SF3">
    <property type="entry name" value="ANKYRIN REPEAT-CONTAINING PROTEIN"/>
    <property type="match status" value="1"/>
</dbReference>
<dbReference type="SUPFAM" id="SSF48403">
    <property type="entry name" value="Ankyrin repeat"/>
    <property type="match status" value="1"/>
</dbReference>
<reference evidence="2 3" key="1">
    <citation type="submission" date="2019-03" db="EMBL/GenBank/DDBJ databases">
        <authorList>
            <person name="Gaulin E."/>
            <person name="Dumas B."/>
        </authorList>
    </citation>
    <scope>NUCLEOTIDE SEQUENCE [LARGE SCALE GENOMIC DNA]</scope>
    <source>
        <strain evidence="2">CBS 568.67</strain>
    </source>
</reference>
<dbReference type="SMART" id="SM00248">
    <property type="entry name" value="ANK"/>
    <property type="match status" value="5"/>
</dbReference>
<dbReference type="InterPro" id="IPR002110">
    <property type="entry name" value="Ankyrin_rpt"/>
</dbReference>
<gene>
    <name evidence="2" type="primary">Aste57867_27</name>
    <name evidence="1" type="ORF">As57867_000027</name>
    <name evidence="2" type="ORF">ASTE57867_27</name>
</gene>
<dbReference type="Gene3D" id="1.25.40.20">
    <property type="entry name" value="Ankyrin repeat-containing domain"/>
    <property type="match status" value="3"/>
</dbReference>
<dbReference type="InterPro" id="IPR052050">
    <property type="entry name" value="SecEffector_AnkRepeat"/>
</dbReference>
<dbReference type="InterPro" id="IPR036770">
    <property type="entry name" value="Ankyrin_rpt-contain_sf"/>
</dbReference>
<dbReference type="EMBL" id="VJMH01000001">
    <property type="protein sequence ID" value="KAF0720832.1"/>
    <property type="molecule type" value="Genomic_DNA"/>
</dbReference>
<accession>A0A485K5P2</accession>
<dbReference type="EMBL" id="CAADRA010000001">
    <property type="protein sequence ID" value="VFT77253.1"/>
    <property type="molecule type" value="Genomic_DNA"/>
</dbReference>
<proteinExistence type="predicted"/>
<organism evidence="2 3">
    <name type="scientific">Aphanomyces stellatus</name>
    <dbReference type="NCBI Taxonomy" id="120398"/>
    <lineage>
        <taxon>Eukaryota</taxon>
        <taxon>Sar</taxon>
        <taxon>Stramenopiles</taxon>
        <taxon>Oomycota</taxon>
        <taxon>Saprolegniomycetes</taxon>
        <taxon>Saprolegniales</taxon>
        <taxon>Verrucalvaceae</taxon>
        <taxon>Aphanomyces</taxon>
    </lineage>
</organism>
<name>A0A485K5P2_9STRA</name>
<dbReference type="AlphaFoldDB" id="A0A485K5P2"/>
<dbReference type="OrthoDB" id="823504at2759"/>
<reference evidence="1" key="2">
    <citation type="submission" date="2019-06" db="EMBL/GenBank/DDBJ databases">
        <title>Genomics analysis of Aphanomyces spp. identifies a new class of oomycete effector associated with host adaptation.</title>
        <authorList>
            <person name="Gaulin E."/>
        </authorList>
    </citation>
    <scope>NUCLEOTIDE SEQUENCE</scope>
    <source>
        <strain evidence="1">CBS 578.67</strain>
    </source>
</reference>
<sequence length="481" mass="53086">MASAAATVFHSQALLVTVCSYQDGVYKAIQSLLGYPIICGIYGRMTTNEETREDEPPVMTGGTEFRIDIDIDVLPAIMELRRQAMTAVLCNPRAAADLTSLLKTHFHLRNVVAEYAAFYGDMKLTKLICENAKERLPWRQHKSRQSTETKACTLLQLAAYHGHVEIMKIFAASNEHCWRRGALTRYSDLEVAAERGHIACVQYALEYANSNDTSYSYWGLRNEVPVLRRGVLMFKSCHHLNVLDLVAGEGKLEIARLLLDHGAPYSEAAIDNAASNGHLAMVQCIHAKPESKCTTQAMDGAAANGHLEVVQFLHDHRNEGYTKDAMEEAARNGHDAVVRFLLSKNRAGGSTKTMNEYVARGDLAMVKLLAMGKCSSGSVNVAASHGHLGLVKYLVGHKEVAFSAPAVEAAVKNGHLDVVEYFLNQRPNICTTKLVQVAKAAKQTAVMAYFESHQCECCKDVPRDKLTVAAKIPLKKRRRKN</sequence>
<protein>
    <submittedName>
        <fullName evidence="2">Aste57867_27 protein</fullName>
    </submittedName>
</protein>
<evidence type="ECO:0000313" key="3">
    <source>
        <dbReference type="Proteomes" id="UP000332933"/>
    </source>
</evidence>
<evidence type="ECO:0000313" key="1">
    <source>
        <dbReference type="EMBL" id="KAF0720832.1"/>
    </source>
</evidence>
<dbReference type="Pfam" id="PF12796">
    <property type="entry name" value="Ank_2"/>
    <property type="match status" value="1"/>
</dbReference>
<evidence type="ECO:0000313" key="2">
    <source>
        <dbReference type="EMBL" id="VFT77253.1"/>
    </source>
</evidence>
<dbReference type="Proteomes" id="UP000332933">
    <property type="component" value="Unassembled WGS sequence"/>
</dbReference>
<dbReference type="PANTHER" id="PTHR46586">
    <property type="entry name" value="ANKYRIN REPEAT-CONTAINING PROTEIN"/>
    <property type="match status" value="1"/>
</dbReference>
<keyword evidence="3" id="KW-1185">Reference proteome</keyword>